<comment type="caution">
    <text evidence="1">The sequence shown here is derived from an EMBL/GenBank/DDBJ whole genome shotgun (WGS) entry which is preliminary data.</text>
</comment>
<evidence type="ECO:0008006" key="3">
    <source>
        <dbReference type="Google" id="ProtNLM"/>
    </source>
</evidence>
<dbReference type="Proteomes" id="UP000018958">
    <property type="component" value="Unassembled WGS sequence"/>
</dbReference>
<sequence length="502" mass="56729">MAITARPRFTSAQVTGFYFQPCRDDFDEIILEYFRCRCGTVRKQTRRNGRANLMQHVRHEHPNFEAEMLEATTSETGSLLSYVSRSSQNLYGWLMWVVTSNLPLTFCENRATRRYTTLDPVCVETLRAALEGVSVAVERSIASEMPDQFGLILDGWTHMSEHYLGVFACYEVGGKVKTPLICMAPLMNEVDDDLSALAHREFLADMLPRDFGKQIDQCLFVVGDNCSVNQRLASLIGVPLIGCASHRLNRVVQQDLQSHEADLAAVHGLMIKLRTLTQSAKLRLKTSLRPVIRQDTRWSSTFAMLHRYFKLLEHLDKDDDDVAEFLPGPACNRRLRKLLKELANVESVSKALQGSADLLDVREWFDGLIAMKPQYAHYLAPRADIVHSPDFESGCVRVLRGNSNRLTRTEKAVFQPFAASAAAAPESDDEESSSFVERLQKRRKLAQQEQKYVLIRSIPPTSNIVESFLVLPGRHLGRNATAFNQRRLSRSSFSVRTQATGT</sequence>
<dbReference type="InterPro" id="IPR012337">
    <property type="entry name" value="RNaseH-like_sf"/>
</dbReference>
<dbReference type="SUPFAM" id="SSF53098">
    <property type="entry name" value="Ribonuclease H-like"/>
    <property type="match status" value="1"/>
</dbReference>
<organism evidence="1 2">
    <name type="scientific">Phytophthora nicotianae CJ01A1</name>
    <dbReference type="NCBI Taxonomy" id="1317063"/>
    <lineage>
        <taxon>Eukaryota</taxon>
        <taxon>Sar</taxon>
        <taxon>Stramenopiles</taxon>
        <taxon>Oomycota</taxon>
        <taxon>Peronosporomycetes</taxon>
        <taxon>Peronosporales</taxon>
        <taxon>Peronosporaceae</taxon>
        <taxon>Phytophthora</taxon>
    </lineage>
</organism>
<name>W2WKJ4_PHYNI</name>
<proteinExistence type="predicted"/>
<accession>W2WKJ4</accession>
<gene>
    <name evidence="1" type="ORF">F441_14161</name>
</gene>
<dbReference type="PANTHER" id="PTHR40866:SF1">
    <property type="entry name" value="BED-TYPE DOMAIN-CONTAINING PROTEIN"/>
    <property type="match status" value="1"/>
</dbReference>
<dbReference type="EMBL" id="ANIX01002802">
    <property type="protein sequence ID" value="ETP10119.1"/>
    <property type="molecule type" value="Genomic_DNA"/>
</dbReference>
<dbReference type="PANTHER" id="PTHR40866">
    <property type="entry name" value="BED-TYPE DOMAIN-CONTAINING PROTEIN"/>
    <property type="match status" value="1"/>
</dbReference>
<reference evidence="1 2" key="1">
    <citation type="submission" date="2013-11" db="EMBL/GenBank/DDBJ databases">
        <title>The Genome Sequence of Phytophthora parasitica CJ01A1.</title>
        <authorList>
            <consortium name="The Broad Institute Genomics Platform"/>
            <person name="Russ C."/>
            <person name="Tyler B."/>
            <person name="Panabieres F."/>
            <person name="Shan W."/>
            <person name="Tripathy S."/>
            <person name="Grunwald N."/>
            <person name="Machado M."/>
            <person name="Johnson C.S."/>
            <person name="Walker B."/>
            <person name="Young S.K."/>
            <person name="Zeng Q."/>
            <person name="Gargeya S."/>
            <person name="Fitzgerald M."/>
            <person name="Haas B."/>
            <person name="Abouelleil A."/>
            <person name="Allen A.W."/>
            <person name="Alvarado L."/>
            <person name="Arachchi H.M."/>
            <person name="Berlin A.M."/>
            <person name="Chapman S.B."/>
            <person name="Gainer-Dewar J."/>
            <person name="Goldberg J."/>
            <person name="Griggs A."/>
            <person name="Gujja S."/>
            <person name="Hansen M."/>
            <person name="Howarth C."/>
            <person name="Imamovic A."/>
            <person name="Ireland A."/>
            <person name="Larimer J."/>
            <person name="McCowan C."/>
            <person name="Murphy C."/>
            <person name="Pearson M."/>
            <person name="Poon T.W."/>
            <person name="Priest M."/>
            <person name="Roberts A."/>
            <person name="Saif S."/>
            <person name="Shea T."/>
            <person name="Sisk P."/>
            <person name="Sykes S."/>
            <person name="Wortman J."/>
            <person name="Nusbaum C."/>
            <person name="Birren B."/>
        </authorList>
    </citation>
    <scope>NUCLEOTIDE SEQUENCE [LARGE SCALE GENOMIC DNA]</scope>
    <source>
        <strain evidence="1 2">CJ01A1</strain>
    </source>
</reference>
<evidence type="ECO:0000313" key="1">
    <source>
        <dbReference type="EMBL" id="ETP10119.1"/>
    </source>
</evidence>
<evidence type="ECO:0000313" key="2">
    <source>
        <dbReference type="Proteomes" id="UP000018958"/>
    </source>
</evidence>
<protein>
    <recommendedName>
        <fullName evidence="3">BED-type domain-containing protein</fullName>
    </recommendedName>
</protein>
<dbReference type="AlphaFoldDB" id="W2WKJ4"/>